<dbReference type="InterPro" id="IPR014030">
    <property type="entry name" value="Ketoacyl_synth_N"/>
</dbReference>
<dbReference type="PANTHER" id="PTHR43775:SF22">
    <property type="entry name" value="SYNTHASE, PUTATIVE (JCVI)-RELATED"/>
    <property type="match status" value="1"/>
</dbReference>
<dbReference type="InterPro" id="IPR029063">
    <property type="entry name" value="SAM-dependent_MTases_sf"/>
</dbReference>
<evidence type="ECO:0000256" key="2">
    <source>
        <dbReference type="ARBA" id="ARBA00022553"/>
    </source>
</evidence>
<dbReference type="GO" id="GO:0006633">
    <property type="term" value="P:fatty acid biosynthetic process"/>
    <property type="evidence" value="ECO:0007669"/>
    <property type="project" value="TreeGrafter"/>
</dbReference>
<keyword evidence="5" id="KW-0560">Oxidoreductase</keyword>
<dbReference type="InterPro" id="IPR020807">
    <property type="entry name" value="PKS_DH"/>
</dbReference>
<dbReference type="InterPro" id="IPR011032">
    <property type="entry name" value="GroES-like_sf"/>
</dbReference>
<dbReference type="Gene3D" id="3.40.47.10">
    <property type="match status" value="1"/>
</dbReference>
<reference evidence="12" key="1">
    <citation type="journal article" date="2021" name="Nat. Commun.">
        <title>Genetic determinants of endophytism in the Arabidopsis root mycobiome.</title>
        <authorList>
            <person name="Mesny F."/>
            <person name="Miyauchi S."/>
            <person name="Thiergart T."/>
            <person name="Pickel B."/>
            <person name="Atanasova L."/>
            <person name="Karlsson M."/>
            <person name="Huettel B."/>
            <person name="Barry K.W."/>
            <person name="Haridas S."/>
            <person name="Chen C."/>
            <person name="Bauer D."/>
            <person name="Andreopoulos W."/>
            <person name="Pangilinan J."/>
            <person name="LaButti K."/>
            <person name="Riley R."/>
            <person name="Lipzen A."/>
            <person name="Clum A."/>
            <person name="Drula E."/>
            <person name="Henrissat B."/>
            <person name="Kohler A."/>
            <person name="Grigoriev I.V."/>
            <person name="Martin F.M."/>
            <person name="Hacquard S."/>
        </authorList>
    </citation>
    <scope>NUCLEOTIDE SEQUENCE</scope>
    <source>
        <strain evidence="12">MPI-SDFR-AT-0073</strain>
    </source>
</reference>
<evidence type="ECO:0000313" key="12">
    <source>
        <dbReference type="EMBL" id="KAH6652982.1"/>
    </source>
</evidence>
<dbReference type="Pfam" id="PF02801">
    <property type="entry name" value="Ketoacyl-synt_C"/>
    <property type="match status" value="2"/>
</dbReference>
<dbReference type="SUPFAM" id="SSF53335">
    <property type="entry name" value="S-adenosyl-L-methionine-dependent methyltransferases"/>
    <property type="match status" value="1"/>
</dbReference>
<dbReference type="GO" id="GO:0004312">
    <property type="term" value="F:fatty acid synthase activity"/>
    <property type="evidence" value="ECO:0007669"/>
    <property type="project" value="TreeGrafter"/>
</dbReference>
<keyword evidence="13" id="KW-1185">Reference proteome</keyword>
<dbReference type="Gene3D" id="3.30.559.70">
    <property type="entry name" value="Choline/Carnitine o-acyltransferase, domain 2"/>
    <property type="match status" value="1"/>
</dbReference>
<dbReference type="InterPro" id="IPR016039">
    <property type="entry name" value="Thiolase-like"/>
</dbReference>
<dbReference type="InterPro" id="IPR009081">
    <property type="entry name" value="PP-bd_ACP"/>
</dbReference>
<dbReference type="Pfam" id="PF00755">
    <property type="entry name" value="Carn_acyltransf"/>
    <property type="match status" value="1"/>
</dbReference>
<dbReference type="CDD" id="cd05274">
    <property type="entry name" value="KR_FAS_SDR_x"/>
    <property type="match status" value="1"/>
</dbReference>
<dbReference type="SUPFAM" id="SSF50129">
    <property type="entry name" value="GroES-like"/>
    <property type="match status" value="1"/>
</dbReference>
<evidence type="ECO:0000256" key="3">
    <source>
        <dbReference type="ARBA" id="ARBA00022679"/>
    </source>
</evidence>
<dbReference type="InterPro" id="IPR049551">
    <property type="entry name" value="PKS_DH_C"/>
</dbReference>
<dbReference type="InterPro" id="IPR020841">
    <property type="entry name" value="PKS_Beta-ketoAc_synthase_dom"/>
</dbReference>
<dbReference type="InterPro" id="IPR049900">
    <property type="entry name" value="PKS_mFAS_DH"/>
</dbReference>
<dbReference type="InterPro" id="IPR013154">
    <property type="entry name" value="ADH-like_N"/>
</dbReference>
<evidence type="ECO:0000259" key="9">
    <source>
        <dbReference type="PROSITE" id="PS50075"/>
    </source>
</evidence>
<dbReference type="SUPFAM" id="SSF47336">
    <property type="entry name" value="ACP-like"/>
    <property type="match status" value="1"/>
</dbReference>
<evidence type="ECO:0000256" key="7">
    <source>
        <dbReference type="ARBA" id="ARBA00023315"/>
    </source>
</evidence>
<evidence type="ECO:0000256" key="6">
    <source>
        <dbReference type="ARBA" id="ARBA00023268"/>
    </source>
</evidence>
<dbReference type="Gene3D" id="3.30.559.10">
    <property type="entry name" value="Chloramphenicol acetyltransferase-like domain"/>
    <property type="match status" value="1"/>
</dbReference>
<dbReference type="Gene3D" id="3.40.50.720">
    <property type="entry name" value="NAD(P)-binding Rossmann-like Domain"/>
    <property type="match status" value="1"/>
</dbReference>
<dbReference type="EMBL" id="JAGPXC010000005">
    <property type="protein sequence ID" value="KAH6652982.1"/>
    <property type="molecule type" value="Genomic_DNA"/>
</dbReference>
<feature type="active site" description="Proton donor; for dehydratase activity" evidence="8">
    <location>
        <position position="1166"/>
    </location>
</feature>
<dbReference type="InterPro" id="IPR050091">
    <property type="entry name" value="PKS_NRPS_Biosynth_Enz"/>
</dbReference>
<dbReference type="GO" id="GO:0016491">
    <property type="term" value="F:oxidoreductase activity"/>
    <property type="evidence" value="ECO:0007669"/>
    <property type="project" value="UniProtKB-KW"/>
</dbReference>
<dbReference type="Pfam" id="PF08240">
    <property type="entry name" value="ADH_N"/>
    <property type="match status" value="1"/>
</dbReference>
<dbReference type="InterPro" id="IPR020806">
    <property type="entry name" value="PKS_PP-bd"/>
</dbReference>
<dbReference type="Pfam" id="PF08659">
    <property type="entry name" value="KR"/>
    <property type="match status" value="1"/>
</dbReference>
<evidence type="ECO:0000256" key="4">
    <source>
        <dbReference type="ARBA" id="ARBA00022857"/>
    </source>
</evidence>
<dbReference type="Gene3D" id="3.40.366.10">
    <property type="entry name" value="Malonyl-Coenzyme A Acyl Carrier Protein, domain 2"/>
    <property type="match status" value="1"/>
</dbReference>
<dbReference type="InterPro" id="IPR036291">
    <property type="entry name" value="NAD(P)-bd_dom_sf"/>
</dbReference>
<dbReference type="Proteomes" id="UP000758603">
    <property type="component" value="Unassembled WGS sequence"/>
</dbReference>
<dbReference type="PROSITE" id="PS52004">
    <property type="entry name" value="KS3_2"/>
    <property type="match status" value="1"/>
</dbReference>
<feature type="domain" description="PKS/mFAS DH" evidence="11">
    <location>
        <begin position="930"/>
        <end position="1255"/>
    </location>
</feature>
<dbReference type="Pfam" id="PF00698">
    <property type="entry name" value="Acyl_transf_1"/>
    <property type="match status" value="1"/>
</dbReference>
<feature type="active site" description="Proton acceptor; for dehydratase activity" evidence="8">
    <location>
        <position position="963"/>
    </location>
</feature>
<dbReference type="PROSITE" id="PS52019">
    <property type="entry name" value="PKS_MFAS_DH"/>
    <property type="match status" value="1"/>
</dbReference>
<evidence type="ECO:0000259" key="11">
    <source>
        <dbReference type="PROSITE" id="PS52019"/>
    </source>
</evidence>
<dbReference type="FunFam" id="3.40.50.720:FF:000209">
    <property type="entry name" value="Polyketide synthase Pks12"/>
    <property type="match status" value="1"/>
</dbReference>
<keyword evidence="6" id="KW-0511">Multifunctional enzyme</keyword>
<comment type="caution">
    <text evidence="12">The sequence shown here is derived from an EMBL/GenBank/DDBJ whole genome shotgun (WGS) entry which is preliminary data.</text>
</comment>
<protein>
    <submittedName>
        <fullName evidence="12">Polyketide synthase</fullName>
    </submittedName>
</protein>
<gene>
    <name evidence="12" type="ORF">BKA67DRAFT_518447</name>
</gene>
<dbReference type="SUPFAM" id="SSF52777">
    <property type="entry name" value="CoA-dependent acyltransferases"/>
    <property type="match status" value="2"/>
</dbReference>
<dbReference type="CDD" id="cd05195">
    <property type="entry name" value="enoyl_red"/>
    <property type="match status" value="1"/>
</dbReference>
<evidence type="ECO:0000256" key="8">
    <source>
        <dbReference type="PROSITE-ProRule" id="PRU01363"/>
    </source>
</evidence>
<dbReference type="OrthoDB" id="329835at2759"/>
<dbReference type="InterPro" id="IPR014031">
    <property type="entry name" value="Ketoacyl_synth_C"/>
</dbReference>
<dbReference type="PANTHER" id="PTHR43775">
    <property type="entry name" value="FATTY ACID SYNTHASE"/>
    <property type="match status" value="1"/>
</dbReference>
<dbReference type="InterPro" id="IPR036736">
    <property type="entry name" value="ACP-like_sf"/>
</dbReference>
<feature type="region of interest" description="C-terminal hotdog fold" evidence="8">
    <location>
        <begin position="1099"/>
        <end position="1255"/>
    </location>
</feature>
<dbReference type="Pfam" id="PF13602">
    <property type="entry name" value="ADH_zinc_N_2"/>
    <property type="match status" value="1"/>
</dbReference>
<dbReference type="SMART" id="SM00826">
    <property type="entry name" value="PKS_DH"/>
    <property type="match status" value="1"/>
</dbReference>
<dbReference type="SUPFAM" id="SSF55048">
    <property type="entry name" value="Probable ACP-binding domain of malonyl-CoA ACP transacylase"/>
    <property type="match status" value="1"/>
</dbReference>
<dbReference type="Pfam" id="PF08242">
    <property type="entry name" value="Methyltransf_12"/>
    <property type="match status" value="1"/>
</dbReference>
<dbReference type="Gene3D" id="3.90.180.10">
    <property type="entry name" value="Medium-chain alcohol dehydrogenases, catalytic domain"/>
    <property type="match status" value="1"/>
</dbReference>
<dbReference type="InterPro" id="IPR057326">
    <property type="entry name" value="KR_dom"/>
</dbReference>
<dbReference type="InterPro" id="IPR042231">
    <property type="entry name" value="Cho/carn_acyl_trans_2"/>
</dbReference>
<keyword evidence="2" id="KW-0597">Phosphoprotein</keyword>
<proteinExistence type="predicted"/>
<dbReference type="GO" id="GO:0031177">
    <property type="term" value="F:phosphopantetheine binding"/>
    <property type="evidence" value="ECO:0007669"/>
    <property type="project" value="InterPro"/>
</dbReference>
<dbReference type="InterPro" id="IPR001227">
    <property type="entry name" value="Ac_transferase_dom_sf"/>
</dbReference>
<dbReference type="Pfam" id="PF23114">
    <property type="entry name" value="NAD-bd_HRPKS_sdrA"/>
    <property type="match status" value="1"/>
</dbReference>
<keyword evidence="4" id="KW-0521">NADP</keyword>
<feature type="domain" description="Ketosynthase family 3 (KS3)" evidence="10">
    <location>
        <begin position="4"/>
        <end position="413"/>
    </location>
</feature>
<dbReference type="SMART" id="SM00822">
    <property type="entry name" value="PKS_KR"/>
    <property type="match status" value="1"/>
</dbReference>
<dbReference type="Pfam" id="PF21089">
    <property type="entry name" value="PKS_DH_N"/>
    <property type="match status" value="1"/>
</dbReference>
<dbReference type="CDD" id="cd00833">
    <property type="entry name" value="PKS"/>
    <property type="match status" value="1"/>
</dbReference>
<dbReference type="InterPro" id="IPR039551">
    <property type="entry name" value="Cho/carn_acyl_trans"/>
</dbReference>
<dbReference type="RefSeq" id="XP_045957259.1">
    <property type="nucleotide sequence ID" value="XM_046098008.1"/>
</dbReference>
<evidence type="ECO:0000256" key="1">
    <source>
        <dbReference type="ARBA" id="ARBA00022450"/>
    </source>
</evidence>
<keyword evidence="7" id="KW-0012">Acyltransferase</keyword>
<accession>A0A9P8ZWH8</accession>
<dbReference type="SUPFAM" id="SSF53901">
    <property type="entry name" value="Thiolase-like"/>
    <property type="match status" value="1"/>
</dbReference>
<dbReference type="Pfam" id="PF22621">
    <property type="entry name" value="CurL-like_PKS_C"/>
    <property type="match status" value="1"/>
</dbReference>
<name>A0A9P8ZWH8_9PEZI</name>
<dbReference type="SUPFAM" id="SSF52151">
    <property type="entry name" value="FabD/lysophospholipase-like"/>
    <property type="match status" value="1"/>
</dbReference>
<organism evidence="12 13">
    <name type="scientific">Truncatella angustata</name>
    <dbReference type="NCBI Taxonomy" id="152316"/>
    <lineage>
        <taxon>Eukaryota</taxon>
        <taxon>Fungi</taxon>
        <taxon>Dikarya</taxon>
        <taxon>Ascomycota</taxon>
        <taxon>Pezizomycotina</taxon>
        <taxon>Sordariomycetes</taxon>
        <taxon>Xylariomycetidae</taxon>
        <taxon>Amphisphaeriales</taxon>
        <taxon>Sporocadaceae</taxon>
        <taxon>Truncatella</taxon>
    </lineage>
</organism>
<keyword evidence="1" id="KW-0596">Phosphopantetheine</keyword>
<keyword evidence="3" id="KW-0808">Transferase</keyword>
<dbReference type="InterPro" id="IPR020843">
    <property type="entry name" value="ER"/>
</dbReference>
<dbReference type="Gene3D" id="1.10.1200.10">
    <property type="entry name" value="ACP-like"/>
    <property type="match status" value="1"/>
</dbReference>
<dbReference type="Gene3D" id="3.40.50.150">
    <property type="entry name" value="Vaccinia Virus protein VP39"/>
    <property type="match status" value="1"/>
</dbReference>
<dbReference type="GeneID" id="70126900"/>
<dbReference type="InterPro" id="IPR042104">
    <property type="entry name" value="PKS_dehydratase_sf"/>
</dbReference>
<dbReference type="CDD" id="cd02440">
    <property type="entry name" value="AdoMet_MTases"/>
    <property type="match status" value="1"/>
</dbReference>
<dbReference type="PROSITE" id="PS50075">
    <property type="entry name" value="CARRIER"/>
    <property type="match status" value="1"/>
</dbReference>
<dbReference type="InterPro" id="IPR016035">
    <property type="entry name" value="Acyl_Trfase/lysoPLipase"/>
</dbReference>
<dbReference type="InterPro" id="IPR013968">
    <property type="entry name" value="PKS_KR"/>
</dbReference>
<dbReference type="InterPro" id="IPR023213">
    <property type="entry name" value="CAT-like_dom_sf"/>
</dbReference>
<dbReference type="SMART" id="SM00829">
    <property type="entry name" value="PKS_ER"/>
    <property type="match status" value="1"/>
</dbReference>
<sequence length="3173" mass="348393">MSEIVPIAIIGLGCRLPGGANSPEQLWDMLYEGRSGQRPVPSTRWNAEAFYHPDQNAKESLNFRSGYFIDQDISAFDARFFGIPPREANGMDPQQRLLLETTYEALENAGISLSSLKGSDTAVYVAEFTRDYDRMANKDIPQLHLLHVTGKGDAILSNRISYLLDLKGPSLTIDTGCSGSMVALHQACQSIRLGESKLAIVGGAQLLLHPDQSMAMNQIGMMNADGKCYVFDDRGSGYARGEGVGAVILKRYDDAINDGDAIHAVIAHSGVNQDGRTLGIHLPNADAQAALAESVYAAAGLDPAETLYVEAHGTNVERSTNLLVGSIKSNIGHLESVSGIAALIKSIMILKRDTIPANLNFVTPKAALQLDKRPISIPTNVTPLATPDYSGPRRISLNGFGYGGTNAHIILEPATKNKAVTNMTNGTGANGDQAGHAMMKIDDINGISHKHAEAEADPQIFVLSAASESSLRHWAARLKQWLSTEKCENAHLQDLSHTLALRRSLHTWRSGIVASSATDLINQLTHIKPVKSSDASSVQVAFVFTGQGAQWHGMGRELLLIPGPFRNSIARSAGLLQEWGAGWALDVELVRGPVNSRLGESQLAQPATTAIQIAMVDLLVSCGVVPQRVCGHSSGEIAAAYAAGALSHEAALKISYIRGVISAKAKKLNQCRGSMLAAGLGEDEIAPHIAKTTRGKLVIACINSAESTTISGDEEAIDELVEILNDLGVFNRKLKVDTAYHSHHMMAVADTYLSSLEGVEFGTARTDTVFYSTVANTATIETYSPAYWTQNLVSPVQFQKGLNDAAKDMASCGSQGSTASVFIEIGPHSALLGPSRQILSKVLDGTFKYSYVAPMIRNKNAIQTTLDSIRQLFEVGCPLRLEGVISLTHTATTGNRVVHDLPPYSWDHSTTYWHESRLSREHRLRHFPYHDLLGLLDVVGGDLARPKWRYHIGIGSLPWLRDHVVDGFIIFPGSGYICMAIEAMKQIVQVRKVPGTVKRYSLRDITFSKSIIVPEPRADGEKQEIELQITFNPTSTSGNQGTWEVFSVVSYNATEASWAQHCCGLISAEMELDAQQLEVDNEQLAADGVLIRKLEEAQTFTTHLSVDEVYDDLTSTGNVYGPTFRGLEEVKIQDCQAFAKSRIQDVSKSMPSSYMQPHLIHPTTLDFLEHVTVILFKRQCANSPVMPVFIGELSISVDLTNEPGAELFSTSRIDPEGPGSATLDTWVFQETKEGPQLVLSMCNWQLLAVGEAQKPDVEIPFQRNMAFKMDWQVDVDQMIQQDFHNRVADAQLFGVGFCEGMSASQTVVANEKAAMIYIRDALYEIQKGDVEVTIPHLRHLYAWMQRHCTKENQDHVLGQVSPSEETAALKRSKDSGAQGEMLARIGLLLPEILAGTTDALPVMLQDDLLSKFYSEGLITSSYLQMTEFAKLLAFKQPQMSVLEIGAGTGGATMPLLQALEDPVAGLLFKEYCYTDISAGFFEQARSKFKHWEHRMSFQTLDISQDPLHQQGFADAKFDLILASNVLHATPSLDDTTTNVRKLLKPGGRLILIELTNVHAFVNMIFGTLPGWWLSGNGLKDSPLLTAPEWDTMLRRHSFNGLDIATPDHEEETSVATMMVSKAVETTHRNDITIHPVTVTVLVTRPTAISASLSISVVQMLKRQGLRCNIETITATKVKYGGSYIVLDSADQAFLKDPSREEFEAFKSLLAQSKTVLWASFQESDSFETCSIKGMITGIARVVRSENDGINLVTVDIRDRVSSDSLDRLSLALSNLVTATFWQQENANSLCEREYAIANRDVIIPRLSVDSMFNNWASSTTANTSLTDMYPYKDMTRPLKLEAETPGLLNSIRFVDDFRLSTPLPPDEIQLEAYAHGINFKDVFVALGQMPPRVHMVGEVAGVVTAVGSEMRHLYKVGDRVSGMHSEPFANCARLKGLHACIIPSNLDFVQAASVAAVYLTAWHCLNRAAHLQEGQSILIHAASGGVGQAAIQLAQLVGAEIFATVGSAAKRDLIVERYSIPETHIFSTRSTTFKSGIMRLTGGRGVDVVLNSLSGEQLAASWEAVADFGTFVEIGKSDIYRRNQISMTQFDKCASFIPVDLSLLANKRPNVVHSGLKAMFSLFEKGLVSPVTPVTKIPMGQIEGAFRLIASRKHTGKLVAFADDNTLVKAVVSPPKQLILDHRGTYVVVGGLGDLGQRICRLLARCGAGHIVTLSRSILPDEALQALQNELSEIGAILYPVQCDISDSTSVEKAAEFCKSKLPPVKGVVHGGMVLDDHPLEVMKWEEYNGPIRPKVYGTLNVHNAFTSVALEFFISLSSSAGVLGTTGQANYAAGNTFQDAFAHAQNSKPGNRTRYVALDLGAIGGSNAITRLAARGEELKRQGLLIMTFEELYKGLEYAMGPWAVKNDCGQIILGFDGKSLSHIDGGANLHNPLFQRLLLQNMGANDARNGVVSDSLGADPAKLLENVKTLQEGEDIILKATAEKFSVFLDSDVPTDIPIAKLALDSLVSIELKNWMVRTFRAPLQASELAGALSIAALSKLLASRSECLKSEIRSGSNKDTSISEEAQQKATNSLLQTGKYQSDSTEKLPSHGWECCRHTEKLAKYPLLGLDEAVNLLIDNMGHMLGPEDFQILKDAAEDLRRPKGPARQAYAQLVDMYNDSNLDNWMYDLITDAGYLKQRSPVAPYSSVVGTHHDSPFPHTQSERAAVVTLAAFNFRNEVVEEEVEPYWNHSMPSCTWQWKWLFNAYRLPGAEKDSMIRHEGIDCIAVLRRGHVFKVPLRDDGVAISYAKLKATFEAIIDHSEVQELWTGILTTDLRGSWAKIREQVLDISAHNKEYLQVIEEAIFVVCLDDASPETNEQHVRQAYLGTGFNRWMDKSTQFIVMANGKSSFILEHGAIDGITANRLSERVHKHIQEHSPGLPNGQISHPAQDIKLQKQEFQSTSKIDEHIEKLRERYTSTAQRIGYKRHTLTTFGIDKLMSNAVPVKSVVDATVQLAIRLHYGHNTQCWESVSMAHYHKGRTDMMQIANREVNDFCAMALDETVPLSELRAKLLELGHSMSTNMQRCQSNGTYLRLFELLKVLWPKDAPKAEMFSKNLYWRKPYVISNHGPVNSPVCDSVWGIQEPQSVWIMTTSGSESIEFSIAGGPIEAFAKRLDEASLIINKIIQAR</sequence>
<dbReference type="SUPFAM" id="SSF51735">
    <property type="entry name" value="NAD(P)-binding Rossmann-fold domains"/>
    <property type="match status" value="2"/>
</dbReference>
<dbReference type="GO" id="GO:1901336">
    <property type="term" value="P:lactone biosynthetic process"/>
    <property type="evidence" value="ECO:0007669"/>
    <property type="project" value="UniProtKB-ARBA"/>
</dbReference>
<dbReference type="SMART" id="SM00827">
    <property type="entry name" value="PKS_AT"/>
    <property type="match status" value="1"/>
</dbReference>
<dbReference type="SMART" id="SM00823">
    <property type="entry name" value="PKS_PP"/>
    <property type="match status" value="1"/>
</dbReference>
<evidence type="ECO:0000313" key="13">
    <source>
        <dbReference type="Proteomes" id="UP000758603"/>
    </source>
</evidence>
<dbReference type="InterPro" id="IPR016036">
    <property type="entry name" value="Malonyl_transacylase_ACP-bd"/>
</dbReference>
<dbReference type="GO" id="GO:0044550">
    <property type="term" value="P:secondary metabolite biosynthetic process"/>
    <property type="evidence" value="ECO:0007669"/>
    <property type="project" value="TreeGrafter"/>
</dbReference>
<dbReference type="Pfam" id="PF14765">
    <property type="entry name" value="PS-DH"/>
    <property type="match status" value="1"/>
</dbReference>
<dbReference type="SMART" id="SM00825">
    <property type="entry name" value="PKS_KS"/>
    <property type="match status" value="1"/>
</dbReference>
<dbReference type="InterPro" id="IPR014043">
    <property type="entry name" value="Acyl_transferase_dom"/>
</dbReference>
<evidence type="ECO:0000256" key="5">
    <source>
        <dbReference type="ARBA" id="ARBA00023002"/>
    </source>
</evidence>
<dbReference type="Gene3D" id="3.10.129.110">
    <property type="entry name" value="Polyketide synthase dehydratase"/>
    <property type="match status" value="1"/>
</dbReference>
<dbReference type="InterPro" id="IPR056501">
    <property type="entry name" value="NAD-bd_HRPKS_sdrA"/>
</dbReference>
<evidence type="ECO:0000259" key="10">
    <source>
        <dbReference type="PROSITE" id="PS52004"/>
    </source>
</evidence>
<feature type="domain" description="Carrier" evidence="9">
    <location>
        <begin position="2473"/>
        <end position="2548"/>
    </location>
</feature>
<feature type="region of interest" description="N-terminal hotdog fold" evidence="8">
    <location>
        <begin position="930"/>
        <end position="1073"/>
    </location>
</feature>
<dbReference type="Pfam" id="PF00109">
    <property type="entry name" value="ketoacyl-synt"/>
    <property type="match status" value="1"/>
</dbReference>
<dbReference type="InterPro" id="IPR049552">
    <property type="entry name" value="PKS_DH_N"/>
</dbReference>
<dbReference type="InterPro" id="IPR013217">
    <property type="entry name" value="Methyltransf_12"/>
</dbReference>